<reference evidence="2 3" key="1">
    <citation type="submission" date="2020-08" db="EMBL/GenBank/DDBJ databases">
        <title>Sequencing the genomes of 1000 actinobacteria strains.</title>
        <authorList>
            <person name="Klenk H.-P."/>
        </authorList>
    </citation>
    <scope>NUCLEOTIDE SEQUENCE [LARGE SCALE GENOMIC DNA]</scope>
    <source>
        <strain evidence="2 3">DSM 44593</strain>
    </source>
</reference>
<dbReference type="EMBL" id="JACHLY010000001">
    <property type="protein sequence ID" value="MBB5998334.1"/>
    <property type="molecule type" value="Genomic_DNA"/>
</dbReference>
<dbReference type="Proteomes" id="UP000578077">
    <property type="component" value="Unassembled WGS sequence"/>
</dbReference>
<evidence type="ECO:0000256" key="1">
    <source>
        <dbReference type="SAM" id="MobiDB-lite"/>
    </source>
</evidence>
<organism evidence="2 3">
    <name type="scientific">Streptomonospora salina</name>
    <dbReference type="NCBI Taxonomy" id="104205"/>
    <lineage>
        <taxon>Bacteria</taxon>
        <taxon>Bacillati</taxon>
        <taxon>Actinomycetota</taxon>
        <taxon>Actinomycetes</taxon>
        <taxon>Streptosporangiales</taxon>
        <taxon>Nocardiopsidaceae</taxon>
        <taxon>Streptomonospora</taxon>
    </lineage>
</organism>
<dbReference type="AlphaFoldDB" id="A0A841E797"/>
<evidence type="ECO:0000313" key="3">
    <source>
        <dbReference type="Proteomes" id="UP000578077"/>
    </source>
</evidence>
<keyword evidence="3" id="KW-1185">Reference proteome</keyword>
<protein>
    <submittedName>
        <fullName evidence="2">Uncharacterized protein</fullName>
    </submittedName>
</protein>
<proteinExistence type="predicted"/>
<comment type="caution">
    <text evidence="2">The sequence shown here is derived from an EMBL/GenBank/DDBJ whole genome shotgun (WGS) entry which is preliminary data.</text>
</comment>
<feature type="compositionally biased region" description="Low complexity" evidence="1">
    <location>
        <begin position="46"/>
        <end position="57"/>
    </location>
</feature>
<name>A0A841E797_9ACTN</name>
<accession>A0A841E797</accession>
<evidence type="ECO:0000313" key="2">
    <source>
        <dbReference type="EMBL" id="MBB5998334.1"/>
    </source>
</evidence>
<feature type="region of interest" description="Disordered" evidence="1">
    <location>
        <begin position="1"/>
        <end position="57"/>
    </location>
</feature>
<sequence length="57" mass="6363">MWSLRARPGFVPRLPHGLDERRGDPAATRPETGTRPCAERRERPEAPALRAETGSAR</sequence>
<gene>
    <name evidence="2" type="ORF">HNR25_002085</name>
</gene>